<dbReference type="Proteomes" id="UP000266861">
    <property type="component" value="Unassembled WGS sequence"/>
</dbReference>
<keyword evidence="4" id="KW-1185">Reference proteome</keyword>
<gene>
    <name evidence="3" type="ORF">Glove_203g39</name>
</gene>
<evidence type="ECO:0000256" key="2">
    <source>
        <dbReference type="SAM" id="MobiDB-lite"/>
    </source>
</evidence>
<feature type="compositionally biased region" description="Low complexity" evidence="2">
    <location>
        <begin position="77"/>
        <end position="91"/>
    </location>
</feature>
<keyword evidence="1" id="KW-0175">Coiled coil</keyword>
<feature type="coiled-coil region" evidence="1">
    <location>
        <begin position="22"/>
        <end position="52"/>
    </location>
</feature>
<dbReference type="AlphaFoldDB" id="A0A397IU16"/>
<evidence type="ECO:0000313" key="4">
    <source>
        <dbReference type="Proteomes" id="UP000266861"/>
    </source>
</evidence>
<evidence type="ECO:0000256" key="1">
    <source>
        <dbReference type="SAM" id="Coils"/>
    </source>
</evidence>
<reference evidence="3 4" key="1">
    <citation type="submission" date="2018-08" db="EMBL/GenBank/DDBJ databases">
        <title>Genome and evolution of the arbuscular mycorrhizal fungus Diversispora epigaea (formerly Glomus versiforme) and its bacterial endosymbionts.</title>
        <authorList>
            <person name="Sun X."/>
            <person name="Fei Z."/>
            <person name="Harrison M."/>
        </authorList>
    </citation>
    <scope>NUCLEOTIDE SEQUENCE [LARGE SCALE GENOMIC DNA]</scope>
    <source>
        <strain evidence="3 4">IT104</strain>
    </source>
</reference>
<protein>
    <submittedName>
        <fullName evidence="3">Uncharacterized protein</fullName>
    </submittedName>
</protein>
<sequence>MQSEAELLKRVTEESTKRKAENVELKARIAKLEQTAKENTKLKDRITKLEQKQTQIITNEQEASTRHFTTYRGPFCSTQSESSTEPETSITSLPQDIIHDDSAEILDFVETIYKERISKSHNNLTPPIQSKISTMSTPESLNLKTVKKLWDQNQNKSQDKIFQSYKEKGTENIAQVIANGIYSNHVTEISATARCQNSSTISLLDLVQLFDKATDAEHYAMKTNQEETLYWINYGKEFIIQYNDLIKNSNGKIGEKKAKGIIYDKILEHLNIICERRTQEMGLQLPEISLQIIDNIFNNEPNIKNHMTEISTTARHQNHITEIPGSKKLPENEVNEKTKKALPETEASTITIPSILLSHISEDEISEKVKSLLETEVNVPTTLSIPLTHISNSKNKINESKAKVSMPPTFRLEKVLLKTVVNVLANNNKNISPETKIPSTPQVSISPTSQPNNPVRTRANFHNKLLEQYSNLYEEYSSENIDYYGNHYAQYAKNIQHAIRLGLCNNDFKKRAVRKILADGKAECATGIKVKILVQYVEVLYLKLGDIVKNM</sequence>
<accession>A0A397IU16</accession>
<comment type="caution">
    <text evidence="3">The sequence shown here is derived from an EMBL/GenBank/DDBJ whole genome shotgun (WGS) entry which is preliminary data.</text>
</comment>
<proteinExistence type="predicted"/>
<organism evidence="3 4">
    <name type="scientific">Diversispora epigaea</name>
    <dbReference type="NCBI Taxonomy" id="1348612"/>
    <lineage>
        <taxon>Eukaryota</taxon>
        <taxon>Fungi</taxon>
        <taxon>Fungi incertae sedis</taxon>
        <taxon>Mucoromycota</taxon>
        <taxon>Glomeromycotina</taxon>
        <taxon>Glomeromycetes</taxon>
        <taxon>Diversisporales</taxon>
        <taxon>Diversisporaceae</taxon>
        <taxon>Diversispora</taxon>
    </lineage>
</organism>
<name>A0A397IU16_9GLOM</name>
<feature type="region of interest" description="Disordered" evidence="2">
    <location>
        <begin position="432"/>
        <end position="455"/>
    </location>
</feature>
<feature type="region of interest" description="Disordered" evidence="2">
    <location>
        <begin position="61"/>
        <end position="91"/>
    </location>
</feature>
<dbReference type="EMBL" id="PQFF01000190">
    <property type="protein sequence ID" value="RHZ76130.1"/>
    <property type="molecule type" value="Genomic_DNA"/>
</dbReference>
<evidence type="ECO:0000313" key="3">
    <source>
        <dbReference type="EMBL" id="RHZ76130.1"/>
    </source>
</evidence>